<keyword evidence="1" id="KW-0175">Coiled coil</keyword>
<evidence type="ECO:0000313" key="3">
    <source>
        <dbReference type="EMBL" id="ONK68747.1"/>
    </source>
</evidence>
<gene>
    <name evidence="3" type="ORF">A4U43_C05F15530</name>
</gene>
<evidence type="ECO:0000256" key="2">
    <source>
        <dbReference type="SAM" id="MobiDB-lite"/>
    </source>
</evidence>
<feature type="region of interest" description="Disordered" evidence="2">
    <location>
        <begin position="1"/>
        <end position="56"/>
    </location>
</feature>
<dbReference type="EMBL" id="CM007385">
    <property type="protein sequence ID" value="ONK68747.1"/>
    <property type="molecule type" value="Genomic_DNA"/>
</dbReference>
<keyword evidence="4" id="KW-1185">Reference proteome</keyword>
<name>A0A5P1EUC7_ASPOF</name>
<dbReference type="PANTHER" id="PTHR37740:SF1">
    <property type="entry name" value="OS02G0193500 PROTEIN"/>
    <property type="match status" value="1"/>
</dbReference>
<dbReference type="PANTHER" id="PTHR37740">
    <property type="entry name" value="OS02G0193500 PROTEIN"/>
    <property type="match status" value="1"/>
</dbReference>
<evidence type="ECO:0000313" key="4">
    <source>
        <dbReference type="Proteomes" id="UP000243459"/>
    </source>
</evidence>
<feature type="coiled-coil region" evidence="1">
    <location>
        <begin position="96"/>
        <end position="130"/>
    </location>
</feature>
<sequence>MEMQDPRLVSPDEATHLKPKKKKPLNQVAPTIQKKGEAYKGKETLHPPSKTKKVSKKVTKADTSPHLQQMNALTPDSIIPEASISSGDYRALRHKYLLLEEESLSLDRELNKAEGEVKTLEDEKLALLDQLVVLEGLIDPSEIKSQGKL</sequence>
<organism evidence="3 4">
    <name type="scientific">Asparagus officinalis</name>
    <name type="common">Garden asparagus</name>
    <dbReference type="NCBI Taxonomy" id="4686"/>
    <lineage>
        <taxon>Eukaryota</taxon>
        <taxon>Viridiplantae</taxon>
        <taxon>Streptophyta</taxon>
        <taxon>Embryophyta</taxon>
        <taxon>Tracheophyta</taxon>
        <taxon>Spermatophyta</taxon>
        <taxon>Magnoliopsida</taxon>
        <taxon>Liliopsida</taxon>
        <taxon>Asparagales</taxon>
        <taxon>Asparagaceae</taxon>
        <taxon>Asparagoideae</taxon>
        <taxon>Asparagus</taxon>
    </lineage>
</organism>
<reference evidence="4" key="1">
    <citation type="journal article" date="2017" name="Nat. Commun.">
        <title>The asparagus genome sheds light on the origin and evolution of a young Y chromosome.</title>
        <authorList>
            <person name="Harkess A."/>
            <person name="Zhou J."/>
            <person name="Xu C."/>
            <person name="Bowers J.E."/>
            <person name="Van der Hulst R."/>
            <person name="Ayyampalayam S."/>
            <person name="Mercati F."/>
            <person name="Riccardi P."/>
            <person name="McKain M.R."/>
            <person name="Kakrana A."/>
            <person name="Tang H."/>
            <person name="Ray J."/>
            <person name="Groenendijk J."/>
            <person name="Arikit S."/>
            <person name="Mathioni S.M."/>
            <person name="Nakano M."/>
            <person name="Shan H."/>
            <person name="Telgmann-Rauber A."/>
            <person name="Kanno A."/>
            <person name="Yue Z."/>
            <person name="Chen H."/>
            <person name="Li W."/>
            <person name="Chen Y."/>
            <person name="Xu X."/>
            <person name="Zhang Y."/>
            <person name="Luo S."/>
            <person name="Chen H."/>
            <person name="Gao J."/>
            <person name="Mao Z."/>
            <person name="Pires J.C."/>
            <person name="Luo M."/>
            <person name="Kudrna D."/>
            <person name="Wing R.A."/>
            <person name="Meyers B.C."/>
            <person name="Yi K."/>
            <person name="Kong H."/>
            <person name="Lavrijsen P."/>
            <person name="Sunseri F."/>
            <person name="Falavigna A."/>
            <person name="Ye Y."/>
            <person name="Leebens-Mack J.H."/>
            <person name="Chen G."/>
        </authorList>
    </citation>
    <scope>NUCLEOTIDE SEQUENCE [LARGE SCALE GENOMIC DNA]</scope>
    <source>
        <strain evidence="4">cv. DH0086</strain>
    </source>
</reference>
<protein>
    <submittedName>
        <fullName evidence="3">Uncharacterized protein</fullName>
    </submittedName>
</protein>
<feature type="compositionally biased region" description="Basic and acidic residues" evidence="2">
    <location>
        <begin position="34"/>
        <end position="45"/>
    </location>
</feature>
<dbReference type="Gramene" id="ONK68747">
    <property type="protein sequence ID" value="ONK68747"/>
    <property type="gene ID" value="A4U43_C05F15530"/>
</dbReference>
<dbReference type="OrthoDB" id="1742859at2759"/>
<dbReference type="OMA" id="LMDPSEM"/>
<evidence type="ECO:0000256" key="1">
    <source>
        <dbReference type="SAM" id="Coils"/>
    </source>
</evidence>
<proteinExistence type="predicted"/>
<dbReference type="AlphaFoldDB" id="A0A5P1EUC7"/>
<accession>A0A5P1EUC7</accession>
<dbReference type="Proteomes" id="UP000243459">
    <property type="component" value="Chromosome 5"/>
</dbReference>